<dbReference type="Proteomes" id="UP000034917">
    <property type="component" value="Unassembled WGS sequence"/>
</dbReference>
<name>A0A0G0GK06_9BACT</name>
<sequence>MAAAIRTGESIGDHFEVSEDLKFHRFADAYLIQLSKLALSLRKKPRDLTQFDLLKAVGNNTFDPIPSI</sequence>
<proteinExistence type="predicted"/>
<organism evidence="1 2">
    <name type="scientific">Candidatus Roizmanbacteria bacterium GW2011_GWC2_37_13</name>
    <dbReference type="NCBI Taxonomy" id="1618486"/>
    <lineage>
        <taxon>Bacteria</taxon>
        <taxon>Candidatus Roizmaniibacteriota</taxon>
    </lineage>
</organism>
<gene>
    <name evidence="1" type="ORF">US40_C0002G0014</name>
</gene>
<dbReference type="EMBL" id="LBSV01000002">
    <property type="protein sequence ID" value="KKQ26480.1"/>
    <property type="molecule type" value="Genomic_DNA"/>
</dbReference>
<dbReference type="AlphaFoldDB" id="A0A0G0GK06"/>
<comment type="caution">
    <text evidence="1">The sequence shown here is derived from an EMBL/GenBank/DDBJ whole genome shotgun (WGS) entry which is preliminary data.</text>
</comment>
<accession>A0A0G0GK06</accession>
<protein>
    <submittedName>
        <fullName evidence="1">Uncharacterized protein</fullName>
    </submittedName>
</protein>
<reference evidence="1 2" key="1">
    <citation type="journal article" date="2015" name="Nature">
        <title>rRNA introns, odd ribosomes, and small enigmatic genomes across a large radiation of phyla.</title>
        <authorList>
            <person name="Brown C.T."/>
            <person name="Hug L.A."/>
            <person name="Thomas B.C."/>
            <person name="Sharon I."/>
            <person name="Castelle C.J."/>
            <person name="Singh A."/>
            <person name="Wilkins M.J."/>
            <person name="Williams K.H."/>
            <person name="Banfield J.F."/>
        </authorList>
    </citation>
    <scope>NUCLEOTIDE SEQUENCE [LARGE SCALE GENOMIC DNA]</scope>
</reference>
<evidence type="ECO:0000313" key="1">
    <source>
        <dbReference type="EMBL" id="KKQ26480.1"/>
    </source>
</evidence>
<evidence type="ECO:0000313" key="2">
    <source>
        <dbReference type="Proteomes" id="UP000034917"/>
    </source>
</evidence>